<dbReference type="Proteomes" id="UP000011713">
    <property type="component" value="Unassembled WGS sequence"/>
</dbReference>
<reference evidence="1" key="2">
    <citation type="submission" date="2015-06" db="UniProtKB">
        <authorList>
            <consortium name="EnsemblProtists"/>
        </authorList>
    </citation>
    <scope>IDENTIFICATION</scope>
    <source>
        <strain evidence="1">Emoy2</strain>
    </source>
</reference>
<reference evidence="2" key="1">
    <citation type="journal article" date="2010" name="Science">
        <title>Signatures of adaptation to obligate biotrophy in the Hyaloperonospora arabidopsidis genome.</title>
        <authorList>
            <person name="Baxter L."/>
            <person name="Tripathy S."/>
            <person name="Ishaque N."/>
            <person name="Boot N."/>
            <person name="Cabral A."/>
            <person name="Kemen E."/>
            <person name="Thines M."/>
            <person name="Ah-Fong A."/>
            <person name="Anderson R."/>
            <person name="Badejoko W."/>
            <person name="Bittner-Eddy P."/>
            <person name="Boore J.L."/>
            <person name="Chibucos M.C."/>
            <person name="Coates M."/>
            <person name="Dehal P."/>
            <person name="Delehaunty K."/>
            <person name="Dong S."/>
            <person name="Downton P."/>
            <person name="Dumas B."/>
            <person name="Fabro G."/>
            <person name="Fronick C."/>
            <person name="Fuerstenberg S.I."/>
            <person name="Fulton L."/>
            <person name="Gaulin E."/>
            <person name="Govers F."/>
            <person name="Hughes L."/>
            <person name="Humphray S."/>
            <person name="Jiang R.H."/>
            <person name="Judelson H."/>
            <person name="Kamoun S."/>
            <person name="Kyung K."/>
            <person name="Meijer H."/>
            <person name="Minx P."/>
            <person name="Morris P."/>
            <person name="Nelson J."/>
            <person name="Phuntumart V."/>
            <person name="Qutob D."/>
            <person name="Rehmany A."/>
            <person name="Rougon-Cardoso A."/>
            <person name="Ryden P."/>
            <person name="Torto-Alalibo T."/>
            <person name="Studholme D."/>
            <person name="Wang Y."/>
            <person name="Win J."/>
            <person name="Wood J."/>
            <person name="Clifton S.W."/>
            <person name="Rogers J."/>
            <person name="Van den Ackerveken G."/>
            <person name="Jones J.D."/>
            <person name="McDowell J.M."/>
            <person name="Beynon J."/>
            <person name="Tyler B.M."/>
        </authorList>
    </citation>
    <scope>NUCLEOTIDE SEQUENCE [LARGE SCALE GENOMIC DNA]</scope>
    <source>
        <strain evidence="2">Emoy2</strain>
    </source>
</reference>
<keyword evidence="2" id="KW-1185">Reference proteome</keyword>
<protein>
    <submittedName>
        <fullName evidence="1">Uncharacterized protein</fullName>
    </submittedName>
</protein>
<evidence type="ECO:0000313" key="2">
    <source>
        <dbReference type="Proteomes" id="UP000011713"/>
    </source>
</evidence>
<dbReference type="EnsemblProtists" id="HpaT809831">
    <property type="protein sequence ID" value="HpaP809831"/>
    <property type="gene ID" value="HpaG809831"/>
</dbReference>
<dbReference type="InParanoid" id="M4BTP6"/>
<dbReference type="EMBL" id="JH597858">
    <property type="status" value="NOT_ANNOTATED_CDS"/>
    <property type="molecule type" value="Genomic_DNA"/>
</dbReference>
<sequence length="103" mass="12133">MAPFDQIMILRFASLYRVFFYLVELDLFNNTRSQKSWKALQERYTVRALLSMLQSDIPFAICPGEGNQSMSRYKPTYISCTHDREAQTVYSSYLSLIRCLVVW</sequence>
<dbReference type="VEuPathDB" id="FungiDB:HpaG809831"/>
<evidence type="ECO:0000313" key="1">
    <source>
        <dbReference type="EnsemblProtists" id="HpaP809831"/>
    </source>
</evidence>
<accession>M4BTP6</accession>
<dbReference type="HOGENOM" id="CLU_2268983_0_0_1"/>
<name>M4BTP6_HYAAE</name>
<proteinExistence type="predicted"/>
<dbReference type="AlphaFoldDB" id="M4BTP6"/>
<organism evidence="1 2">
    <name type="scientific">Hyaloperonospora arabidopsidis (strain Emoy2)</name>
    <name type="common">Downy mildew agent</name>
    <name type="synonym">Peronospora arabidopsidis</name>
    <dbReference type="NCBI Taxonomy" id="559515"/>
    <lineage>
        <taxon>Eukaryota</taxon>
        <taxon>Sar</taxon>
        <taxon>Stramenopiles</taxon>
        <taxon>Oomycota</taxon>
        <taxon>Peronosporomycetes</taxon>
        <taxon>Peronosporales</taxon>
        <taxon>Peronosporaceae</taxon>
        <taxon>Hyaloperonospora</taxon>
    </lineage>
</organism>